<dbReference type="InterPro" id="IPR006680">
    <property type="entry name" value="Amidohydro-rel"/>
</dbReference>
<dbReference type="Gene3D" id="3.20.20.140">
    <property type="entry name" value="Metal-dependent hydrolases"/>
    <property type="match status" value="1"/>
</dbReference>
<dbReference type="EMBL" id="QJSQ01000021">
    <property type="protein sequence ID" value="PYE18842.1"/>
    <property type="molecule type" value="Genomic_DNA"/>
</dbReference>
<proteinExistence type="inferred from homology"/>
<feature type="domain" description="Amidohydrolase-related" evidence="2">
    <location>
        <begin position="7"/>
        <end position="281"/>
    </location>
</feature>
<gene>
    <name evidence="3" type="ORF">C7410_12135</name>
</gene>
<evidence type="ECO:0000313" key="3">
    <source>
        <dbReference type="EMBL" id="PYE18842.1"/>
    </source>
</evidence>
<name>A0A2V4TP53_9BURK</name>
<dbReference type="PANTHER" id="PTHR43569">
    <property type="entry name" value="AMIDOHYDROLASE"/>
    <property type="match status" value="1"/>
</dbReference>
<dbReference type="SUPFAM" id="SSF51556">
    <property type="entry name" value="Metallo-dependent hydrolases"/>
    <property type="match status" value="1"/>
</dbReference>
<dbReference type="InterPro" id="IPR032466">
    <property type="entry name" value="Metal_Hydrolase"/>
</dbReference>
<evidence type="ECO:0000256" key="1">
    <source>
        <dbReference type="ARBA" id="ARBA00038310"/>
    </source>
</evidence>
<dbReference type="PANTHER" id="PTHR43569:SF2">
    <property type="entry name" value="AMIDOHYDROLASE-RELATED DOMAIN-CONTAINING PROTEIN"/>
    <property type="match status" value="1"/>
</dbReference>
<dbReference type="AlphaFoldDB" id="A0A2V4TP53"/>
<sequence>MATLEAIDAHQHYWDPARGDYGWLTPATTVLYRTFGPADLAPLRASCGVARTVVVQAAPTVEETRWLLDLARNEPSIAGVVGWVPLDDPHVATLIAELAREPKLRGVRPMLQDLPDDDWIVKADTARGVQALIAHDLAFDALVFTRHADALATFLARHPTLRVVVDHGAKPPIAAGGESGFAAWAQAITRFAQFAQVHCKLSGLATEAAPGWDDATLAPWVAHLLAAFGPQRLMWGSDWPVLNLNGDYARWHASAQELTQTLSADERAAVFGGNAAAFYRLKTGLKPGLETGPGGHPAG</sequence>
<dbReference type="RefSeq" id="WP_110856434.1">
    <property type="nucleotide sequence ID" value="NZ_QJSQ01000021.1"/>
</dbReference>
<comment type="caution">
    <text evidence="3">The sequence shown here is derived from an EMBL/GenBank/DDBJ whole genome shotgun (WGS) entry which is preliminary data.</text>
</comment>
<organism evidence="3 4">
    <name type="scientific">Paraburkholderia silvatlantica</name>
    <dbReference type="NCBI Taxonomy" id="321895"/>
    <lineage>
        <taxon>Bacteria</taxon>
        <taxon>Pseudomonadati</taxon>
        <taxon>Pseudomonadota</taxon>
        <taxon>Betaproteobacteria</taxon>
        <taxon>Burkholderiales</taxon>
        <taxon>Burkholderiaceae</taxon>
        <taxon>Paraburkholderia</taxon>
    </lineage>
</organism>
<dbReference type="GO" id="GO:0016787">
    <property type="term" value="F:hydrolase activity"/>
    <property type="evidence" value="ECO:0007669"/>
    <property type="project" value="InterPro"/>
</dbReference>
<dbReference type="OrthoDB" id="9787654at2"/>
<protein>
    <submittedName>
        <fullName evidence="3">L-fuconolactonase</fullName>
    </submittedName>
</protein>
<dbReference type="Pfam" id="PF04909">
    <property type="entry name" value="Amidohydro_2"/>
    <property type="match status" value="1"/>
</dbReference>
<dbReference type="Proteomes" id="UP000247772">
    <property type="component" value="Unassembled WGS sequence"/>
</dbReference>
<reference evidence="3 4" key="1">
    <citation type="submission" date="2018-06" db="EMBL/GenBank/DDBJ databases">
        <title>Genomic Encyclopedia of Type Strains, Phase IV (KMG-V): Genome sequencing to study the core and pangenomes of soil and plant-associated prokaryotes.</title>
        <authorList>
            <person name="Whitman W."/>
        </authorList>
    </citation>
    <scope>NUCLEOTIDE SEQUENCE [LARGE SCALE GENOMIC DNA]</scope>
    <source>
        <strain evidence="3 4">SRCL-318</strain>
    </source>
</reference>
<accession>A0A2V4TP53</accession>
<dbReference type="InterPro" id="IPR052350">
    <property type="entry name" value="Metallo-dep_Lactonases"/>
</dbReference>
<evidence type="ECO:0000313" key="4">
    <source>
        <dbReference type="Proteomes" id="UP000247772"/>
    </source>
</evidence>
<comment type="similarity">
    <text evidence="1">Belongs to the metallo-dependent hydrolases superfamily.</text>
</comment>
<evidence type="ECO:0000259" key="2">
    <source>
        <dbReference type="Pfam" id="PF04909"/>
    </source>
</evidence>